<keyword evidence="3" id="KW-0732">Signal</keyword>
<dbReference type="Gene3D" id="2.60.40.10">
    <property type="entry name" value="Immunoglobulins"/>
    <property type="match status" value="4"/>
</dbReference>
<feature type="signal peptide" evidence="3">
    <location>
        <begin position="1"/>
        <end position="19"/>
    </location>
</feature>
<dbReference type="InterPro" id="IPR013783">
    <property type="entry name" value="Ig-like_fold"/>
</dbReference>
<evidence type="ECO:0000313" key="5">
    <source>
        <dbReference type="EMBL" id="KAG4417440.1"/>
    </source>
</evidence>
<feature type="chain" id="PRO_5034226368" description="Dystroglycan-type cadherin-like domain-containing protein" evidence="3">
    <location>
        <begin position="20"/>
        <end position="1070"/>
    </location>
</feature>
<dbReference type="SMART" id="SM00736">
    <property type="entry name" value="CADG"/>
    <property type="match status" value="3"/>
</dbReference>
<dbReference type="InterPro" id="IPR015919">
    <property type="entry name" value="Cadherin-like_sf"/>
</dbReference>
<dbReference type="OrthoDB" id="41532at2759"/>
<dbReference type="InterPro" id="IPR006644">
    <property type="entry name" value="Cadg"/>
</dbReference>
<dbReference type="Proteomes" id="UP000664132">
    <property type="component" value="Unassembled WGS sequence"/>
</dbReference>
<feature type="region of interest" description="Disordered" evidence="1">
    <location>
        <begin position="730"/>
        <end position="896"/>
    </location>
</feature>
<feature type="compositionally biased region" description="Polar residues" evidence="1">
    <location>
        <begin position="595"/>
        <end position="608"/>
    </location>
</feature>
<feature type="non-terminal residue" evidence="5">
    <location>
        <position position="1070"/>
    </location>
</feature>
<dbReference type="GO" id="GO:0016020">
    <property type="term" value="C:membrane"/>
    <property type="evidence" value="ECO:0007669"/>
    <property type="project" value="InterPro"/>
</dbReference>
<name>A0A8H7TE24_9HELO</name>
<feature type="region of interest" description="Disordered" evidence="1">
    <location>
        <begin position="948"/>
        <end position="1021"/>
    </location>
</feature>
<feature type="domain" description="Dystroglycan-type cadherin-like" evidence="4">
    <location>
        <begin position="140"/>
        <end position="239"/>
    </location>
</feature>
<evidence type="ECO:0000313" key="6">
    <source>
        <dbReference type="Proteomes" id="UP000664132"/>
    </source>
</evidence>
<organism evidence="5 6">
    <name type="scientific">Cadophora malorum</name>
    <dbReference type="NCBI Taxonomy" id="108018"/>
    <lineage>
        <taxon>Eukaryota</taxon>
        <taxon>Fungi</taxon>
        <taxon>Dikarya</taxon>
        <taxon>Ascomycota</taxon>
        <taxon>Pezizomycotina</taxon>
        <taxon>Leotiomycetes</taxon>
        <taxon>Helotiales</taxon>
        <taxon>Ploettnerulaceae</taxon>
        <taxon>Cadophora</taxon>
    </lineage>
</organism>
<feature type="compositionally biased region" description="Polar residues" evidence="1">
    <location>
        <begin position="825"/>
        <end position="855"/>
    </location>
</feature>
<keyword evidence="2" id="KW-0472">Membrane</keyword>
<accession>A0A8H7TE24</accession>
<feature type="transmembrane region" description="Helical" evidence="2">
    <location>
        <begin position="469"/>
        <end position="492"/>
    </location>
</feature>
<evidence type="ECO:0000256" key="1">
    <source>
        <dbReference type="SAM" id="MobiDB-lite"/>
    </source>
</evidence>
<feature type="compositionally biased region" description="Polar residues" evidence="1">
    <location>
        <begin position="617"/>
        <end position="633"/>
    </location>
</feature>
<keyword evidence="2" id="KW-0812">Transmembrane</keyword>
<protein>
    <recommendedName>
        <fullName evidence="4">Dystroglycan-type cadherin-like domain-containing protein</fullName>
    </recommendedName>
</protein>
<keyword evidence="6" id="KW-1185">Reference proteome</keyword>
<feature type="domain" description="Dystroglycan-type cadherin-like" evidence="4">
    <location>
        <begin position="244"/>
        <end position="335"/>
    </location>
</feature>
<feature type="region of interest" description="Disordered" evidence="1">
    <location>
        <begin position="428"/>
        <end position="456"/>
    </location>
</feature>
<feature type="compositionally biased region" description="Low complexity" evidence="1">
    <location>
        <begin position="856"/>
        <end position="882"/>
    </location>
</feature>
<proteinExistence type="predicted"/>
<dbReference type="SUPFAM" id="SSF49313">
    <property type="entry name" value="Cadherin-like"/>
    <property type="match status" value="4"/>
</dbReference>
<feature type="compositionally biased region" description="Polar residues" evidence="1">
    <location>
        <begin position="647"/>
        <end position="657"/>
    </location>
</feature>
<evidence type="ECO:0000256" key="3">
    <source>
        <dbReference type="SAM" id="SignalP"/>
    </source>
</evidence>
<dbReference type="EMBL" id="JAFJYH010000154">
    <property type="protein sequence ID" value="KAG4417440.1"/>
    <property type="molecule type" value="Genomic_DNA"/>
</dbReference>
<feature type="compositionally biased region" description="Basic and acidic residues" evidence="1">
    <location>
        <begin position="783"/>
        <end position="795"/>
    </location>
</feature>
<comment type="caution">
    <text evidence="5">The sequence shown here is derived from an EMBL/GenBank/DDBJ whole genome shotgun (WGS) entry which is preliminary data.</text>
</comment>
<reference evidence="5" key="1">
    <citation type="submission" date="2021-02" db="EMBL/GenBank/DDBJ databases">
        <title>Genome sequence Cadophora malorum strain M34.</title>
        <authorList>
            <person name="Stefanovic E."/>
            <person name="Vu D."/>
            <person name="Scully C."/>
            <person name="Dijksterhuis J."/>
            <person name="Roader J."/>
            <person name="Houbraken J."/>
        </authorList>
    </citation>
    <scope>NUCLEOTIDE SEQUENCE</scope>
    <source>
        <strain evidence="5">M34</strain>
    </source>
</reference>
<gene>
    <name evidence="5" type="ORF">IFR04_009393</name>
</gene>
<keyword evidence="2" id="KW-1133">Transmembrane helix</keyword>
<feature type="compositionally biased region" description="Low complexity" evidence="1">
    <location>
        <begin position="634"/>
        <end position="646"/>
    </location>
</feature>
<feature type="region of interest" description="Disordered" evidence="1">
    <location>
        <begin position="595"/>
        <end position="664"/>
    </location>
</feature>
<dbReference type="Pfam" id="PF05345">
    <property type="entry name" value="He_PIG"/>
    <property type="match status" value="3"/>
</dbReference>
<dbReference type="AlphaFoldDB" id="A0A8H7TE24"/>
<dbReference type="GO" id="GO:0005509">
    <property type="term" value="F:calcium ion binding"/>
    <property type="evidence" value="ECO:0007669"/>
    <property type="project" value="InterPro"/>
</dbReference>
<evidence type="ECO:0000259" key="4">
    <source>
        <dbReference type="SMART" id="SM00736"/>
    </source>
</evidence>
<feature type="compositionally biased region" description="Basic and acidic residues" evidence="1">
    <location>
        <begin position="984"/>
        <end position="995"/>
    </location>
</feature>
<feature type="domain" description="Dystroglycan-type cadherin-like" evidence="4">
    <location>
        <begin position="22"/>
        <end position="120"/>
    </location>
</feature>
<sequence>MALRCLVLVFAIFHSVANAAPTITYPLNSQVPPAARVSNPFSYAFPESTFSSTLPMTYTLSSGPSWLSLDTNSRVLSGTPSVEDVGSDTVTGVPIGLTASDSTGSVTLDATLVVSKNPAPSLQIPATQLASSGAFSAPSTLSYYPSTPFNLTFNPGTFTGSDGSTAFSYYAVTSTNTPLPSWIQFDGTALSFTGQSPDYQSLIQPPQTFGIQLIASDIEGFGGASLYFDIEVGVHLLAFKIAEIVINGTVGETVSLDGLLEDLQLDGQAPKSSDIVATSALIPSWMTFDNSTLALNGTVPVDATSFNITVQATDIYGDTAEALIQVIISAPLFSKPIGDLNATAGSTFSYDLGVYLSNQSDTVLAAQILPPQTWLSFNSQTFVLGGQIPTATLSSTMVITLSATSKARQNTDTQTFKLFIFASSQTLTPTSSHQSTTLTSGTSQAPTTSATGETSAITTNSHKRLGTNVILAISIPLGILFLAILLALCCYCPRRYAAKKQKGYGKVEKRSISSPLEATPSIAESFSTIESVPAIPPPRPLQLDMSGFSVQNSARPGAVLGPISGAETTDGGRRPKSIANNLLRRSKTMSIAADSQLSQLRHSQNSVFGTRMRSKSDNALSDDSWRYTQSSAYQTTRSSGTGSSQTHNLNRNYSNYSRKGHTRRSTMLASTNQLHRQSNRQSITPSQARESTILNLRDSNFSITPLDSFSVLERRSVTTDAEEALPSILPSTEVPIPPKSSKRQTRFVGTMDPPRGIGHGRQESTLSFSGVSAKRRSIGHGQDWSDGRGLGRESRTWLTAATSDQNEKRRSHASTSSPYEEPRITSMSPRKTIRQVTKSPSAQPQSMVLSESSGNSRLSRPVSRRVGSSPFFGGSSVRSSGRVSKKPLRTSYADSPTVPEEAIMDTLEATIAQGLREMSDDLDHRDSFGISYGMAREETRQLRSYIQSHLGGRTRTRSSLRSYDSKDSRFESAPGSMSQMANSPEREAPRHRDFYDDLPDGFSDGSWETQRSARDEEESIAMNDDLVPISGHGYGISRSTPATPEIGRAARIVSGAGRRPMSVAVGGVGR</sequence>
<evidence type="ECO:0000256" key="2">
    <source>
        <dbReference type="SAM" id="Phobius"/>
    </source>
</evidence>